<dbReference type="InterPro" id="IPR001492">
    <property type="entry name" value="Flagellin"/>
</dbReference>
<dbReference type="STRING" id="745411.B3C1_07199"/>
<evidence type="ECO:0000313" key="9">
    <source>
        <dbReference type="Proteomes" id="UP000006755"/>
    </source>
</evidence>
<feature type="domain" description="Flagellin C-terminal" evidence="7">
    <location>
        <begin position="190"/>
        <end position="274"/>
    </location>
</feature>
<feature type="domain" description="Flagellin N-terminal" evidence="6">
    <location>
        <begin position="5"/>
        <end position="141"/>
    </location>
</feature>
<dbReference type="OrthoDB" id="9796789at2"/>
<dbReference type="PANTHER" id="PTHR42792">
    <property type="entry name" value="FLAGELLIN"/>
    <property type="match status" value="1"/>
</dbReference>
<sequence length="276" mass="28925">MALYVNTNVASLNSQRVMSRSTNELGTSYERLSSGLRINSAKDDAAGLQISSRLTAQINGLNQGARNANDGISLAQTAEGALDEYSNILQRMRTLAVQSSNGSNTTADRTALNAEYTKLVSELDRIANDSEFGGVKLLNGSYSEQFQIGANAGQTISVSISQNFSSGQVGGAGGLGGGIATFTNAQSTIGKVDLALESVNSIRSDLGATQNRFSSVIRSQENTAQNLTASRSRITDADYAAETATLARNTVLQQAASSMLSQANQQPQIALSLLQG</sequence>
<dbReference type="RefSeq" id="WP_008483881.1">
    <property type="nucleotide sequence ID" value="NZ_AMRI01000008.1"/>
</dbReference>
<dbReference type="GO" id="GO:0009288">
    <property type="term" value="C:bacterial-type flagellum"/>
    <property type="evidence" value="ECO:0007669"/>
    <property type="project" value="UniProtKB-SubCell"/>
</dbReference>
<dbReference type="Gene3D" id="6.10.10.10">
    <property type="entry name" value="Flagellar export chaperone, C-terminal domain"/>
    <property type="match status" value="1"/>
</dbReference>
<evidence type="ECO:0000256" key="3">
    <source>
        <dbReference type="ARBA" id="ARBA00022525"/>
    </source>
</evidence>
<keyword evidence="8" id="KW-0969">Cilium</keyword>
<dbReference type="InterPro" id="IPR001029">
    <property type="entry name" value="Flagellin_N"/>
</dbReference>
<evidence type="ECO:0000256" key="2">
    <source>
        <dbReference type="ARBA" id="ARBA00005709"/>
    </source>
</evidence>
<keyword evidence="8" id="KW-0282">Flagellum</keyword>
<organism evidence="8 9">
    <name type="scientific">Gallaecimonas xiamenensis 3-C-1</name>
    <dbReference type="NCBI Taxonomy" id="745411"/>
    <lineage>
        <taxon>Bacteria</taxon>
        <taxon>Pseudomonadati</taxon>
        <taxon>Pseudomonadota</taxon>
        <taxon>Gammaproteobacteria</taxon>
        <taxon>Enterobacterales</taxon>
        <taxon>Gallaecimonadaceae</taxon>
        <taxon>Gallaecimonas</taxon>
    </lineage>
</organism>
<dbReference type="InterPro" id="IPR046358">
    <property type="entry name" value="Flagellin_C"/>
</dbReference>
<comment type="similarity">
    <text evidence="2 5">Belongs to the bacterial flagellin family.</text>
</comment>
<evidence type="ECO:0000256" key="4">
    <source>
        <dbReference type="ARBA" id="ARBA00023143"/>
    </source>
</evidence>
<comment type="caution">
    <text evidence="8">The sequence shown here is derived from an EMBL/GenBank/DDBJ whole genome shotgun (WGS) entry which is preliminary data.</text>
</comment>
<dbReference type="GO" id="GO:0005576">
    <property type="term" value="C:extracellular region"/>
    <property type="evidence" value="ECO:0007669"/>
    <property type="project" value="UniProtKB-SubCell"/>
</dbReference>
<dbReference type="Proteomes" id="UP000006755">
    <property type="component" value="Unassembled WGS sequence"/>
</dbReference>
<dbReference type="Gene3D" id="1.20.1330.10">
    <property type="entry name" value="f41 fragment of flagellin, N-terminal domain"/>
    <property type="match status" value="2"/>
</dbReference>
<dbReference type="Pfam" id="PF00669">
    <property type="entry name" value="Flagellin_N"/>
    <property type="match status" value="1"/>
</dbReference>
<evidence type="ECO:0000256" key="1">
    <source>
        <dbReference type="ARBA" id="ARBA00002270"/>
    </source>
</evidence>
<dbReference type="eggNOG" id="COG1344">
    <property type="taxonomic scope" value="Bacteria"/>
</dbReference>
<gene>
    <name evidence="8" type="ORF">B3C1_07199</name>
</gene>
<evidence type="ECO:0000259" key="6">
    <source>
        <dbReference type="Pfam" id="PF00669"/>
    </source>
</evidence>
<keyword evidence="4 5" id="KW-0975">Bacterial flagellum</keyword>
<evidence type="ECO:0000259" key="7">
    <source>
        <dbReference type="Pfam" id="PF00700"/>
    </source>
</evidence>
<dbReference type="InterPro" id="IPR042187">
    <property type="entry name" value="Flagellin_C_sub2"/>
</dbReference>
<comment type="subcellular location">
    <subcellularLocation>
        <location evidence="5">Secreted</location>
    </subcellularLocation>
    <subcellularLocation>
        <location evidence="5">Bacterial flagellum</location>
    </subcellularLocation>
</comment>
<dbReference type="PATRIC" id="fig|745411.4.peg.1420"/>
<proteinExistence type="inferred from homology"/>
<dbReference type="AlphaFoldDB" id="K2JYM7"/>
<dbReference type="Pfam" id="PF00700">
    <property type="entry name" value="Flagellin_C"/>
    <property type="match status" value="1"/>
</dbReference>
<dbReference type="PANTHER" id="PTHR42792:SF2">
    <property type="entry name" value="FLAGELLIN"/>
    <property type="match status" value="1"/>
</dbReference>
<evidence type="ECO:0000313" key="8">
    <source>
        <dbReference type="EMBL" id="EKE75444.1"/>
    </source>
</evidence>
<evidence type="ECO:0000256" key="5">
    <source>
        <dbReference type="RuleBase" id="RU362073"/>
    </source>
</evidence>
<dbReference type="PRINTS" id="PR00207">
    <property type="entry name" value="FLAGELLIN"/>
</dbReference>
<protein>
    <recommendedName>
        <fullName evidence="5">Flagellin</fullName>
    </recommendedName>
</protein>
<dbReference type="Gene3D" id="6.10.280.190">
    <property type="match status" value="1"/>
</dbReference>
<name>K2JYM7_9GAMM</name>
<comment type="function">
    <text evidence="1 5">Flagellin is the subunit protein which polymerizes to form the filaments of bacterial flagella.</text>
</comment>
<accession>K2JYM7</accession>
<keyword evidence="9" id="KW-1185">Reference proteome</keyword>
<keyword evidence="3 5" id="KW-0964">Secreted</keyword>
<dbReference type="GO" id="GO:0005198">
    <property type="term" value="F:structural molecule activity"/>
    <property type="evidence" value="ECO:0007669"/>
    <property type="project" value="UniProtKB-UniRule"/>
</dbReference>
<keyword evidence="8" id="KW-0966">Cell projection</keyword>
<reference evidence="8 9" key="1">
    <citation type="journal article" date="2012" name="J. Bacteriol.">
        <title>Genome Sequence of Gallaecimonas xiamenensis Type Strain 3-C-1.</title>
        <authorList>
            <person name="Lai Q."/>
            <person name="Wang L."/>
            <person name="Wang W."/>
            <person name="Shao Z."/>
        </authorList>
    </citation>
    <scope>NUCLEOTIDE SEQUENCE [LARGE SCALE GENOMIC DNA]</scope>
    <source>
        <strain evidence="8 9">3-C-1</strain>
    </source>
</reference>
<dbReference type="SUPFAM" id="SSF64518">
    <property type="entry name" value="Phase 1 flagellin"/>
    <property type="match status" value="1"/>
</dbReference>
<dbReference type="EMBL" id="AMRI01000008">
    <property type="protein sequence ID" value="EKE75444.1"/>
    <property type="molecule type" value="Genomic_DNA"/>
</dbReference>